<dbReference type="STRING" id="49547.MBCUR_08340"/>
<keyword evidence="1" id="KW-1133">Transmembrane helix</keyword>
<evidence type="ECO:0000256" key="1">
    <source>
        <dbReference type="SAM" id="Phobius"/>
    </source>
</evidence>
<feature type="transmembrane region" description="Helical" evidence="1">
    <location>
        <begin position="12"/>
        <end position="34"/>
    </location>
</feature>
<sequence length="361" mass="41260">MEFIQRRFFTFGIFKTLLYSAFLFLCLSAIANLFDFHDNGIIILFVIAIIFLNLFSSGLEVYKSNIFTRTILSFCEIFVWISLMYGFLTLFIFIIGIFIQINKELLFIIYLTIVPLLTIYGYINAHRIQITEREVSIKNLREEINILHISDLHVGSIRNSRMLKQLTKKINLIGGDLVIISGDLADGSCQIDDSSFLPLKESKVPIIFTPGNHDIYPGLENVISGCKNANIHVLIKGKFVFKGLNIYPLPVLPNFRSFTNDLSLLNLQDININEVNILINHFPLNWEYFRNNGINLQLSGHTHGGQFIPFNFLVKTQFRYITGLYEFNGSYLSVTDGVGTIQPPIRLGTRSEIILLKLKKS</sequence>
<accession>A0A166B540</accession>
<evidence type="ECO:0000259" key="2">
    <source>
        <dbReference type="Pfam" id="PF00149"/>
    </source>
</evidence>
<dbReference type="AlphaFoldDB" id="A0A166B540"/>
<dbReference type="InterPro" id="IPR029052">
    <property type="entry name" value="Metallo-depent_PP-like"/>
</dbReference>
<dbReference type="EMBL" id="LWMV01000159">
    <property type="protein sequence ID" value="KZX12873.1"/>
    <property type="molecule type" value="Genomic_DNA"/>
</dbReference>
<dbReference type="Gene3D" id="3.60.21.10">
    <property type="match status" value="1"/>
</dbReference>
<feature type="transmembrane region" description="Helical" evidence="1">
    <location>
        <begin position="40"/>
        <end position="62"/>
    </location>
</feature>
<evidence type="ECO:0000313" key="4">
    <source>
        <dbReference type="Proteomes" id="UP000077245"/>
    </source>
</evidence>
<dbReference type="EC" id="3.1.-.-" evidence="3"/>
<dbReference type="PATRIC" id="fig|49547.3.peg.901"/>
<keyword evidence="1" id="KW-0472">Membrane</keyword>
<dbReference type="InterPro" id="IPR004843">
    <property type="entry name" value="Calcineurin-like_PHP"/>
</dbReference>
<keyword evidence="4" id="KW-1185">Reference proteome</keyword>
<proteinExistence type="predicted"/>
<dbReference type="Pfam" id="PF00149">
    <property type="entry name" value="Metallophos"/>
    <property type="match status" value="1"/>
</dbReference>
<feature type="transmembrane region" description="Helical" evidence="1">
    <location>
        <begin position="74"/>
        <end position="99"/>
    </location>
</feature>
<name>A0A166B540_9EURY</name>
<comment type="caution">
    <text evidence="3">The sequence shown here is derived from an EMBL/GenBank/DDBJ whole genome shotgun (WGS) entry which is preliminary data.</text>
</comment>
<dbReference type="Proteomes" id="UP000077245">
    <property type="component" value="Unassembled WGS sequence"/>
</dbReference>
<dbReference type="SUPFAM" id="SSF56300">
    <property type="entry name" value="Metallo-dependent phosphatases"/>
    <property type="match status" value="1"/>
</dbReference>
<dbReference type="PANTHER" id="PTHR31302">
    <property type="entry name" value="TRANSMEMBRANE PROTEIN WITH METALLOPHOSPHOESTERASE DOMAIN-RELATED"/>
    <property type="match status" value="1"/>
</dbReference>
<keyword evidence="1" id="KW-0812">Transmembrane</keyword>
<evidence type="ECO:0000313" key="3">
    <source>
        <dbReference type="EMBL" id="KZX12873.1"/>
    </source>
</evidence>
<dbReference type="PANTHER" id="PTHR31302:SF0">
    <property type="entry name" value="TRANSMEMBRANE PROTEIN WITH METALLOPHOSPHOESTERASE DOMAIN"/>
    <property type="match status" value="1"/>
</dbReference>
<reference evidence="3 4" key="1">
    <citation type="submission" date="2016-04" db="EMBL/GenBank/DDBJ databases">
        <title>Genome sequence of Methanobrevibacter curvatus DSM 11111.</title>
        <authorList>
            <person name="Poehlein A."/>
            <person name="Seedorf H."/>
            <person name="Daniel R."/>
        </authorList>
    </citation>
    <scope>NUCLEOTIDE SEQUENCE [LARGE SCALE GENOMIC DNA]</scope>
    <source>
        <strain evidence="3 4">DSM 11111</strain>
    </source>
</reference>
<protein>
    <submittedName>
        <fullName evidence="3">Putative metallophosphoesterase</fullName>
        <ecNumber evidence="3">3.1.-.-</ecNumber>
    </submittedName>
</protein>
<keyword evidence="3" id="KW-0378">Hydrolase</keyword>
<dbReference type="RefSeq" id="WP_067090605.1">
    <property type="nucleotide sequence ID" value="NZ_LWMV01000159.1"/>
</dbReference>
<dbReference type="OrthoDB" id="71112at2157"/>
<dbReference type="GO" id="GO:0016787">
    <property type="term" value="F:hydrolase activity"/>
    <property type="evidence" value="ECO:0007669"/>
    <property type="project" value="UniProtKB-KW"/>
</dbReference>
<gene>
    <name evidence="3" type="ORF">MBCUR_08340</name>
</gene>
<organism evidence="3 4">
    <name type="scientific">Methanobrevibacter curvatus</name>
    <dbReference type="NCBI Taxonomy" id="49547"/>
    <lineage>
        <taxon>Archaea</taxon>
        <taxon>Methanobacteriati</taxon>
        <taxon>Methanobacteriota</taxon>
        <taxon>Methanomada group</taxon>
        <taxon>Methanobacteria</taxon>
        <taxon>Methanobacteriales</taxon>
        <taxon>Methanobacteriaceae</taxon>
        <taxon>Methanobrevibacter</taxon>
    </lineage>
</organism>
<feature type="domain" description="Calcineurin-like phosphoesterase" evidence="2">
    <location>
        <begin position="145"/>
        <end position="304"/>
    </location>
</feature>
<dbReference type="InterPro" id="IPR051158">
    <property type="entry name" value="Metallophosphoesterase_sf"/>
</dbReference>
<feature type="transmembrane region" description="Helical" evidence="1">
    <location>
        <begin position="105"/>
        <end position="123"/>
    </location>
</feature>